<dbReference type="PROSITE" id="PS00101">
    <property type="entry name" value="HEXAPEP_TRANSFERASES"/>
    <property type="match status" value="1"/>
</dbReference>
<evidence type="ECO:0000256" key="3">
    <source>
        <dbReference type="ARBA" id="ARBA00022737"/>
    </source>
</evidence>
<feature type="active site" description="Proton acceptor" evidence="5">
    <location>
        <position position="146"/>
    </location>
</feature>
<accession>A0A2S5DCQ0</accession>
<dbReference type="InterPro" id="IPR041561">
    <property type="entry name" value="PglD_N"/>
</dbReference>
<gene>
    <name evidence="8" type="ORF">C2I19_17000</name>
</gene>
<dbReference type="InterPro" id="IPR050179">
    <property type="entry name" value="Trans_hexapeptide_repeat"/>
</dbReference>
<dbReference type="PANTHER" id="PTHR43300">
    <property type="entry name" value="ACETYLTRANSFERASE"/>
    <property type="match status" value="1"/>
</dbReference>
<feature type="binding site" evidence="6">
    <location>
        <position position="76"/>
    </location>
    <ligand>
        <name>substrate</name>
    </ligand>
</feature>
<feature type="domain" description="PglD N-terminal" evidence="7">
    <location>
        <begin position="9"/>
        <end position="79"/>
    </location>
</feature>
<comment type="similarity">
    <text evidence="1">Belongs to the transferase hexapeptide repeat family.</text>
</comment>
<keyword evidence="2 8" id="KW-0808">Transferase</keyword>
<feature type="binding site" evidence="6">
    <location>
        <position position="155"/>
    </location>
    <ligand>
        <name>acetyl-CoA</name>
        <dbReference type="ChEBI" id="CHEBI:57288"/>
    </ligand>
</feature>
<name>A0A2S5DCQ0_9NEIS</name>
<reference evidence="9" key="1">
    <citation type="submission" date="2018-02" db="EMBL/GenBank/DDBJ databases">
        <authorList>
            <person name="O'Hara-Hanley K."/>
            <person name="Soby S."/>
        </authorList>
    </citation>
    <scope>NUCLEOTIDE SEQUENCE [LARGE SCALE GENOMIC DNA]</scope>
    <source>
        <strain evidence="9">MWU14-2602</strain>
    </source>
</reference>
<evidence type="ECO:0000256" key="6">
    <source>
        <dbReference type="PIRSR" id="PIRSR620019-2"/>
    </source>
</evidence>
<evidence type="ECO:0000313" key="8">
    <source>
        <dbReference type="EMBL" id="POZ60791.1"/>
    </source>
</evidence>
<evidence type="ECO:0000256" key="4">
    <source>
        <dbReference type="ARBA" id="ARBA00023315"/>
    </source>
</evidence>
<dbReference type="Pfam" id="PF17836">
    <property type="entry name" value="PglD_N"/>
    <property type="match status" value="1"/>
</dbReference>
<dbReference type="Pfam" id="PF00132">
    <property type="entry name" value="Hexapep"/>
    <property type="match status" value="1"/>
</dbReference>
<dbReference type="InterPro" id="IPR020019">
    <property type="entry name" value="AcTrfase_PglD-like"/>
</dbReference>
<dbReference type="OrthoDB" id="9794407at2"/>
<dbReference type="CDD" id="cd03360">
    <property type="entry name" value="LbH_AT_putative"/>
    <property type="match status" value="1"/>
</dbReference>
<sequence>MIAPRMRDLVLLGAGGHARVLLALMRAAGYSVLGVCDPHLASSGASRWEGLDVLGDDAALLDRLGPERVALVLGIGQLSTGSLRERLYDLWRGRGYAFPALVHPAAWIAGDALLSDGVQVMAGAIIQPGCAIGENSTINTRASIDHDCHIAAHVHVAPGATLCGSIHVDEGAFIGAGSVLVQGVRVGERAVVGAGTTLVRDLGPRQIIIGGAPRIRAKPAAES</sequence>
<organism evidence="8 9">
    <name type="scientific">Chromobacterium alticapitis</name>
    <dbReference type="NCBI Taxonomy" id="2073169"/>
    <lineage>
        <taxon>Bacteria</taxon>
        <taxon>Pseudomonadati</taxon>
        <taxon>Pseudomonadota</taxon>
        <taxon>Betaproteobacteria</taxon>
        <taxon>Neisseriales</taxon>
        <taxon>Chromobacteriaceae</taxon>
        <taxon>Chromobacterium</taxon>
    </lineage>
</organism>
<feature type="site" description="Increases basicity of active site His" evidence="5">
    <location>
        <position position="147"/>
    </location>
</feature>
<keyword evidence="4" id="KW-0012">Acyltransferase</keyword>
<dbReference type="InterPro" id="IPR018357">
    <property type="entry name" value="Hexapep_transf_CS"/>
</dbReference>
<dbReference type="NCBIfam" id="TIGR03570">
    <property type="entry name" value="NeuD_NnaD"/>
    <property type="match status" value="1"/>
</dbReference>
<dbReference type="Gene3D" id="3.40.50.20">
    <property type="match status" value="1"/>
</dbReference>
<dbReference type="Proteomes" id="UP000237082">
    <property type="component" value="Unassembled WGS sequence"/>
</dbReference>
<dbReference type="PANTHER" id="PTHR43300:SF7">
    <property type="entry name" value="UDP-N-ACETYLBACILLOSAMINE N-ACETYLTRANSFERASE"/>
    <property type="match status" value="1"/>
</dbReference>
<evidence type="ECO:0000256" key="1">
    <source>
        <dbReference type="ARBA" id="ARBA00007274"/>
    </source>
</evidence>
<dbReference type="InterPro" id="IPR001451">
    <property type="entry name" value="Hexapep"/>
</dbReference>
<dbReference type="AlphaFoldDB" id="A0A2S5DCQ0"/>
<evidence type="ECO:0000313" key="9">
    <source>
        <dbReference type="Proteomes" id="UP000237082"/>
    </source>
</evidence>
<protein>
    <submittedName>
        <fullName evidence="8">Acetyltransferase</fullName>
    </submittedName>
</protein>
<evidence type="ECO:0000259" key="7">
    <source>
        <dbReference type="Pfam" id="PF17836"/>
    </source>
</evidence>
<dbReference type="Gene3D" id="2.160.10.10">
    <property type="entry name" value="Hexapeptide repeat proteins"/>
    <property type="match status" value="1"/>
</dbReference>
<evidence type="ECO:0000256" key="2">
    <source>
        <dbReference type="ARBA" id="ARBA00022679"/>
    </source>
</evidence>
<evidence type="ECO:0000256" key="5">
    <source>
        <dbReference type="PIRSR" id="PIRSR620019-1"/>
    </source>
</evidence>
<dbReference type="SUPFAM" id="SSF51161">
    <property type="entry name" value="Trimeric LpxA-like enzymes"/>
    <property type="match status" value="1"/>
</dbReference>
<dbReference type="EMBL" id="PQWB01000094">
    <property type="protein sequence ID" value="POZ60791.1"/>
    <property type="molecule type" value="Genomic_DNA"/>
</dbReference>
<keyword evidence="3" id="KW-0677">Repeat</keyword>
<dbReference type="InterPro" id="IPR011004">
    <property type="entry name" value="Trimer_LpxA-like_sf"/>
</dbReference>
<comment type="caution">
    <text evidence="8">The sequence shown here is derived from an EMBL/GenBank/DDBJ whole genome shotgun (WGS) entry which is preliminary data.</text>
</comment>
<proteinExistence type="inferred from homology"/>
<dbReference type="GO" id="GO:0016746">
    <property type="term" value="F:acyltransferase activity"/>
    <property type="evidence" value="ECO:0007669"/>
    <property type="project" value="UniProtKB-KW"/>
</dbReference>
<keyword evidence="9" id="KW-1185">Reference proteome</keyword>